<dbReference type="PANTHER" id="PTHR19317">
    <property type="entry name" value="PRENYLATED RAB ACCEPTOR 1-RELATED"/>
    <property type="match status" value="1"/>
</dbReference>
<evidence type="ECO:0000256" key="7">
    <source>
        <dbReference type="RuleBase" id="RU363107"/>
    </source>
</evidence>
<sequence length="185" mass="20821">MPTNPTAGYGTVAAPPPPTIPSSNLIATHRPWREFLDLSTLSCPFSYDDAMFRLRRNLSYFRFNYAALTLFILFLSLLWHPFSLILFLLLLLAWFYLYFSRDRPVVFLNQTFDDRTVFCGLGLVTVVALVFTHVGVNVLVSLSFAVLAVALHAAFRVTEDSFLDEETGLLSVVGTQPSRTSYTPI</sequence>
<evidence type="ECO:0000313" key="9">
    <source>
        <dbReference type="Proteomes" id="UP001359559"/>
    </source>
</evidence>
<dbReference type="Proteomes" id="UP001359559">
    <property type="component" value="Unassembled WGS sequence"/>
</dbReference>
<comment type="function">
    <text evidence="1 7">May be involved in both secretory and endocytic intracellular trafficking in the endosomal/prevacuolar compartments.</text>
</comment>
<dbReference type="PANTHER" id="PTHR19317:SF16">
    <property type="entry name" value="PRA1 FAMILY PROTEIN E"/>
    <property type="match status" value="1"/>
</dbReference>
<comment type="subcellular location">
    <subcellularLocation>
        <location evidence="2">Endomembrane system</location>
        <topology evidence="2">Multi-pass membrane protein</topology>
    </subcellularLocation>
    <subcellularLocation>
        <location evidence="7">Membrane</location>
        <topology evidence="7">Multi-pass membrane protein</topology>
    </subcellularLocation>
</comment>
<evidence type="ECO:0000256" key="5">
    <source>
        <dbReference type="ARBA" id="ARBA00022989"/>
    </source>
</evidence>
<dbReference type="GO" id="GO:0016192">
    <property type="term" value="P:vesicle-mediated transport"/>
    <property type="evidence" value="ECO:0007669"/>
    <property type="project" value="UniProtKB-ARBA"/>
</dbReference>
<feature type="transmembrane region" description="Helical" evidence="7">
    <location>
        <begin position="60"/>
        <end position="78"/>
    </location>
</feature>
<keyword evidence="6 7" id="KW-0472">Membrane</keyword>
<evidence type="ECO:0000256" key="2">
    <source>
        <dbReference type="ARBA" id="ARBA00004127"/>
    </source>
</evidence>
<keyword evidence="9" id="KW-1185">Reference proteome</keyword>
<dbReference type="EMBL" id="JAYKXN010000006">
    <property type="protein sequence ID" value="KAK7277819.1"/>
    <property type="molecule type" value="Genomic_DNA"/>
</dbReference>
<gene>
    <name evidence="8" type="ORF">RJT34_22836</name>
</gene>
<keyword evidence="7" id="KW-0813">Transport</keyword>
<accession>A0AAN9FLE8</accession>
<dbReference type="AlphaFoldDB" id="A0AAN9FLE8"/>
<evidence type="ECO:0000256" key="4">
    <source>
        <dbReference type="ARBA" id="ARBA00022692"/>
    </source>
</evidence>
<comment type="caution">
    <text evidence="8">The sequence shown here is derived from an EMBL/GenBank/DDBJ whole genome shotgun (WGS) entry which is preliminary data.</text>
</comment>
<keyword evidence="5 7" id="KW-1133">Transmembrane helix</keyword>
<evidence type="ECO:0000256" key="6">
    <source>
        <dbReference type="ARBA" id="ARBA00023136"/>
    </source>
</evidence>
<dbReference type="InterPro" id="IPR004895">
    <property type="entry name" value="Prenylated_rab_accept_PRA1"/>
</dbReference>
<keyword evidence="4 7" id="KW-0812">Transmembrane</keyword>
<evidence type="ECO:0000256" key="3">
    <source>
        <dbReference type="ARBA" id="ARBA00006483"/>
    </source>
</evidence>
<feature type="transmembrane region" description="Helical" evidence="7">
    <location>
        <begin position="84"/>
        <end position="100"/>
    </location>
</feature>
<protein>
    <recommendedName>
        <fullName evidence="7">PRA1 family protein</fullName>
    </recommendedName>
</protein>
<dbReference type="GO" id="GO:0005783">
    <property type="term" value="C:endoplasmic reticulum"/>
    <property type="evidence" value="ECO:0007669"/>
    <property type="project" value="UniProtKB-ARBA"/>
</dbReference>
<organism evidence="8 9">
    <name type="scientific">Clitoria ternatea</name>
    <name type="common">Butterfly pea</name>
    <dbReference type="NCBI Taxonomy" id="43366"/>
    <lineage>
        <taxon>Eukaryota</taxon>
        <taxon>Viridiplantae</taxon>
        <taxon>Streptophyta</taxon>
        <taxon>Embryophyta</taxon>
        <taxon>Tracheophyta</taxon>
        <taxon>Spermatophyta</taxon>
        <taxon>Magnoliopsida</taxon>
        <taxon>eudicotyledons</taxon>
        <taxon>Gunneridae</taxon>
        <taxon>Pentapetalae</taxon>
        <taxon>rosids</taxon>
        <taxon>fabids</taxon>
        <taxon>Fabales</taxon>
        <taxon>Fabaceae</taxon>
        <taxon>Papilionoideae</taxon>
        <taxon>50 kb inversion clade</taxon>
        <taxon>NPAAA clade</taxon>
        <taxon>indigoferoid/millettioid clade</taxon>
        <taxon>Phaseoleae</taxon>
        <taxon>Clitoria</taxon>
    </lineage>
</organism>
<dbReference type="GO" id="GO:0005794">
    <property type="term" value="C:Golgi apparatus"/>
    <property type="evidence" value="ECO:0007669"/>
    <property type="project" value="TreeGrafter"/>
</dbReference>
<dbReference type="GO" id="GO:0016020">
    <property type="term" value="C:membrane"/>
    <property type="evidence" value="ECO:0007669"/>
    <property type="project" value="UniProtKB-SubCell"/>
</dbReference>
<comment type="similarity">
    <text evidence="3 7">Belongs to the PRA1 family.</text>
</comment>
<dbReference type="Pfam" id="PF03208">
    <property type="entry name" value="PRA1"/>
    <property type="match status" value="1"/>
</dbReference>
<evidence type="ECO:0000313" key="8">
    <source>
        <dbReference type="EMBL" id="KAK7277819.1"/>
    </source>
</evidence>
<proteinExistence type="inferred from homology"/>
<feature type="transmembrane region" description="Helical" evidence="7">
    <location>
        <begin position="112"/>
        <end position="132"/>
    </location>
</feature>
<evidence type="ECO:0000256" key="1">
    <source>
        <dbReference type="ARBA" id="ARBA00002501"/>
    </source>
</evidence>
<name>A0AAN9FLE8_CLITE</name>
<reference evidence="8 9" key="1">
    <citation type="submission" date="2024-01" db="EMBL/GenBank/DDBJ databases">
        <title>The genomes of 5 underutilized Papilionoideae crops provide insights into root nodulation and disease resistance.</title>
        <authorList>
            <person name="Yuan L."/>
        </authorList>
    </citation>
    <scope>NUCLEOTIDE SEQUENCE [LARGE SCALE GENOMIC DNA]</scope>
    <source>
        <strain evidence="8">LY-2023</strain>
        <tissue evidence="8">Leaf</tissue>
    </source>
</reference>